<evidence type="ECO:0000256" key="1">
    <source>
        <dbReference type="SAM" id="SignalP"/>
    </source>
</evidence>
<accession>A0A1I1LJC4</accession>
<dbReference type="AlphaFoldDB" id="A0A1I1LJC4"/>
<feature type="signal peptide" evidence="1">
    <location>
        <begin position="1"/>
        <end position="19"/>
    </location>
</feature>
<evidence type="ECO:0000313" key="3">
    <source>
        <dbReference type="Proteomes" id="UP000198598"/>
    </source>
</evidence>
<dbReference type="RefSeq" id="WP_093824109.1">
    <property type="nucleotide sequence ID" value="NZ_FOLQ01000002.1"/>
</dbReference>
<name>A0A1I1LJC4_9BACT</name>
<dbReference type="Pfam" id="PF06108">
    <property type="entry name" value="DUF952"/>
    <property type="match status" value="1"/>
</dbReference>
<keyword evidence="3" id="KW-1185">Reference proteome</keyword>
<feature type="chain" id="PRO_5011704201" evidence="1">
    <location>
        <begin position="20"/>
        <end position="488"/>
    </location>
</feature>
<evidence type="ECO:0000313" key="2">
    <source>
        <dbReference type="EMBL" id="SFC73075.1"/>
    </source>
</evidence>
<dbReference type="OrthoDB" id="925539at2"/>
<gene>
    <name evidence="2" type="ORF">SAMN05216167_102256</name>
</gene>
<dbReference type="EMBL" id="FOLQ01000002">
    <property type="protein sequence ID" value="SFC73075.1"/>
    <property type="molecule type" value="Genomic_DNA"/>
</dbReference>
<reference evidence="2 3" key="1">
    <citation type="submission" date="2016-10" db="EMBL/GenBank/DDBJ databases">
        <authorList>
            <person name="de Groot N.N."/>
        </authorList>
    </citation>
    <scope>NUCLEOTIDE SEQUENCE [LARGE SCALE GENOMIC DNA]</scope>
    <source>
        <strain evidence="2 3">DSM 26130</strain>
    </source>
</reference>
<dbReference type="STRING" id="662367.SAMN05216167_102256"/>
<dbReference type="PANTHER" id="PTHR34129:SF1">
    <property type="entry name" value="DUF952 DOMAIN-CONTAINING PROTEIN"/>
    <property type="match status" value="1"/>
</dbReference>
<dbReference type="Proteomes" id="UP000198598">
    <property type="component" value="Unassembled WGS sequence"/>
</dbReference>
<sequence>MSKLFLVLFALLNAGTALASETFFYIVKKSDWLSRADKASFCPLSLSERGYIQLSTPEQVIPTANTLFLGQADLLLLKIEISDSDPLLKWENVVGCEGSCPHYYGSLATKYVRKVYAFPPKRDGCFTLPADPFLKRMVAWSIPKSTINQFLYYQDWQKTDRLHKLQTKNFTQPKVQLQWWYFDFFLSDGSSVVVGFIPQDWWSKPGSGQKKSVFTMALKTRDGLVKRFLTEIPQADIRTSADRLEVPSRFLIQASGSGKHRTYAIKVNFPEIAGVFDITPTKPPFAAFPTGVMPGILVSLMSGARLGSPSFSYVSQIPHSNVSGSLAWGDYKTNIKGQAYHEQGRLDDTPDRQGGSWTWYHFSGDGWNIFGSPGSYIYLQQGDQIIRAGFHMLARQYTLQNRTFSSPDHTKLLTGGEISFRHENLTFRLKLPPATSKTLVCYPSPDPNQVWGTVGGPATLSISEGSTTRTLEGRMFLETCSWETSKNL</sequence>
<protein>
    <submittedName>
        <fullName evidence="2">Uncharacterized conserved protein, DUF952 family</fullName>
    </submittedName>
</protein>
<keyword evidence="1" id="KW-0732">Signal</keyword>
<dbReference type="Gene3D" id="3.20.170.20">
    <property type="entry name" value="Protein of unknown function DUF952"/>
    <property type="match status" value="1"/>
</dbReference>
<dbReference type="InterPro" id="IPR009297">
    <property type="entry name" value="DUF952"/>
</dbReference>
<dbReference type="SUPFAM" id="SSF159245">
    <property type="entry name" value="AttH-like"/>
    <property type="match status" value="1"/>
</dbReference>
<dbReference type="SUPFAM" id="SSF56399">
    <property type="entry name" value="ADP-ribosylation"/>
    <property type="match status" value="1"/>
</dbReference>
<organism evidence="2 3">
    <name type="scientific">Spirosoma endophyticum</name>
    <dbReference type="NCBI Taxonomy" id="662367"/>
    <lineage>
        <taxon>Bacteria</taxon>
        <taxon>Pseudomonadati</taxon>
        <taxon>Bacteroidota</taxon>
        <taxon>Cytophagia</taxon>
        <taxon>Cytophagales</taxon>
        <taxon>Cytophagaceae</taxon>
        <taxon>Spirosoma</taxon>
    </lineage>
</organism>
<dbReference type="PANTHER" id="PTHR34129">
    <property type="entry name" value="BLR1139 PROTEIN"/>
    <property type="match status" value="1"/>
</dbReference>
<proteinExistence type="predicted"/>